<dbReference type="Gene3D" id="3.40.710.10">
    <property type="entry name" value="DD-peptidase/beta-lactamase superfamily"/>
    <property type="match status" value="1"/>
</dbReference>
<evidence type="ECO:0000256" key="1">
    <source>
        <dbReference type="SAM" id="SignalP"/>
    </source>
</evidence>
<feature type="domain" description="Beta-lactamase-related" evidence="2">
    <location>
        <begin position="58"/>
        <end position="382"/>
    </location>
</feature>
<evidence type="ECO:0000259" key="2">
    <source>
        <dbReference type="Pfam" id="PF00144"/>
    </source>
</evidence>
<organism evidence="3 4">
    <name type="scientific">Paenibacillus arenosi</name>
    <dbReference type="NCBI Taxonomy" id="2774142"/>
    <lineage>
        <taxon>Bacteria</taxon>
        <taxon>Bacillati</taxon>
        <taxon>Bacillota</taxon>
        <taxon>Bacilli</taxon>
        <taxon>Bacillales</taxon>
        <taxon>Paenibacillaceae</taxon>
        <taxon>Paenibacillus</taxon>
    </lineage>
</organism>
<dbReference type="SUPFAM" id="SSF56601">
    <property type="entry name" value="beta-lactamase/transpeptidase-like"/>
    <property type="match status" value="1"/>
</dbReference>
<dbReference type="PANTHER" id="PTHR46825:SF7">
    <property type="entry name" value="D-ALANYL-D-ALANINE CARBOXYPEPTIDASE"/>
    <property type="match status" value="1"/>
</dbReference>
<reference evidence="3 4" key="1">
    <citation type="submission" date="2020-09" db="EMBL/GenBank/DDBJ databases">
        <title>Paenibacillus sp. CAU 1523 isolated from sand of Haeundae Beach.</title>
        <authorList>
            <person name="Kim W."/>
        </authorList>
    </citation>
    <scope>NUCLEOTIDE SEQUENCE [LARGE SCALE GENOMIC DNA]</scope>
    <source>
        <strain evidence="3 4">CAU 1523</strain>
    </source>
</reference>
<keyword evidence="4" id="KW-1185">Reference proteome</keyword>
<evidence type="ECO:0000313" key="4">
    <source>
        <dbReference type="Proteomes" id="UP000634529"/>
    </source>
</evidence>
<dbReference type="PANTHER" id="PTHR46825">
    <property type="entry name" value="D-ALANYL-D-ALANINE-CARBOXYPEPTIDASE/ENDOPEPTIDASE AMPH"/>
    <property type="match status" value="1"/>
</dbReference>
<dbReference type="Proteomes" id="UP000634529">
    <property type="component" value="Unassembled WGS sequence"/>
</dbReference>
<dbReference type="Pfam" id="PF00144">
    <property type="entry name" value="Beta-lactamase"/>
    <property type="match status" value="1"/>
</dbReference>
<keyword evidence="1" id="KW-0732">Signal</keyword>
<comment type="caution">
    <text evidence="3">The sequence shown here is derived from an EMBL/GenBank/DDBJ whole genome shotgun (WGS) entry which is preliminary data.</text>
</comment>
<evidence type="ECO:0000313" key="3">
    <source>
        <dbReference type="EMBL" id="MBD8497964.1"/>
    </source>
</evidence>
<gene>
    <name evidence="3" type="ORF">IFO66_06545</name>
</gene>
<accession>A0ABR9AV27</accession>
<feature type="signal peptide" evidence="1">
    <location>
        <begin position="1"/>
        <end position="29"/>
    </location>
</feature>
<sequence>MKLPNMKTGLALTLSTTLLMGALALPAFGSEQANHTPTQHAKDMVVEFTKQSPRDQVKSFIDQSVQSKFIPGIIAGGMENGTRWSYAAGLANLEDSLPMKSHFTFRIGSITKTFVAAVILQLAQENKLSLDDTVEKWLPGVVQGNGYDGNKVTIRQLLNHTSGIANYTDHDMRDIIIPQNPYRYYTTKELVDRGLAKAPIAEPGTSFHYSNTNTILAGLIIEKVTGETYAEQIQKRFIKPLKLTGTSVRGSNPKIPGEHARSYNMDRLMKLYDLTEFNPSWGNAAGDMVSTGEDLITFMSALLGGKLLNDEMMKQMLTTYDSPFGKFGLGIIEKKLSNGKTYWMASGGTLGSTTTVGGPLGGKHILVLNTNAVGPEVDPNQATIFDKEFSN</sequence>
<dbReference type="InterPro" id="IPR001466">
    <property type="entry name" value="Beta-lactam-related"/>
</dbReference>
<dbReference type="InterPro" id="IPR012338">
    <property type="entry name" value="Beta-lactam/transpept-like"/>
</dbReference>
<proteinExistence type="predicted"/>
<protein>
    <submittedName>
        <fullName evidence="3">Beta-lactamase family protein</fullName>
    </submittedName>
</protein>
<dbReference type="InterPro" id="IPR050491">
    <property type="entry name" value="AmpC-like"/>
</dbReference>
<name>A0ABR9AV27_9BACL</name>
<dbReference type="EMBL" id="JACYTN010000003">
    <property type="protein sequence ID" value="MBD8497964.1"/>
    <property type="molecule type" value="Genomic_DNA"/>
</dbReference>
<feature type="chain" id="PRO_5045636489" evidence="1">
    <location>
        <begin position="30"/>
        <end position="391"/>
    </location>
</feature>